<dbReference type="SUPFAM" id="SSF51735">
    <property type="entry name" value="NAD(P)-binding Rossmann-fold domains"/>
    <property type="match status" value="1"/>
</dbReference>
<protein>
    <submittedName>
        <fullName evidence="4">Uncharacterized protein</fullName>
    </submittedName>
</protein>
<sequence>MEITNPASGANCTKKVWLITGCSSGLGHSIAVAALDRGDIVIATARDVCKLSSLAELGAQTRSLDVTWSEAEISQAIAEFTLNTYGRIDILVNNAGYILTGGVEECSRDEVQAVFNTNVFGQLNMIRAVLPLMRRQRWGIIANLGSIGGWYGTPGAGLYCATKACCSLLSEALRGEVAHLGIKVMAIEPGYTRTEFLTPNRRVCARKVIPDLSEGVNPTIKALDAYNLKQPGDPDKAAQLIVEALMESGTCAGLELPQRLLIGADAYRIVKGRIETHQNSWEKWEALATTTNHDDV</sequence>
<comment type="caution">
    <text evidence="4">The sequence shown here is derived from an EMBL/GenBank/DDBJ whole genome shotgun (WGS) entry which is preliminary data.</text>
</comment>
<dbReference type="PANTHER" id="PTHR43976">
    <property type="entry name" value="SHORT CHAIN DEHYDROGENASE"/>
    <property type="match status" value="1"/>
</dbReference>
<dbReference type="OrthoDB" id="1274115at2759"/>
<dbReference type="PANTHER" id="PTHR43976:SF16">
    <property type="entry name" value="SHORT-CHAIN DEHYDROGENASE_REDUCTASE FAMILY PROTEIN"/>
    <property type="match status" value="1"/>
</dbReference>
<gene>
    <name evidence="4" type="ORF">FHL15_008001</name>
</gene>
<dbReference type="InterPro" id="IPR051911">
    <property type="entry name" value="SDR_oxidoreductase"/>
</dbReference>
<evidence type="ECO:0000256" key="3">
    <source>
        <dbReference type="RuleBase" id="RU000363"/>
    </source>
</evidence>
<keyword evidence="5" id="KW-1185">Reference proteome</keyword>
<dbReference type="PRINTS" id="PR00080">
    <property type="entry name" value="SDRFAMILY"/>
</dbReference>
<dbReference type="PRINTS" id="PR00081">
    <property type="entry name" value="GDHRDH"/>
</dbReference>
<dbReference type="Proteomes" id="UP000319160">
    <property type="component" value="Unassembled WGS sequence"/>
</dbReference>
<dbReference type="Pfam" id="PF00106">
    <property type="entry name" value="adh_short"/>
    <property type="match status" value="1"/>
</dbReference>
<dbReference type="InterPro" id="IPR002347">
    <property type="entry name" value="SDR_fam"/>
</dbReference>
<dbReference type="STRING" id="2512241.A0A553HST4"/>
<keyword evidence="2" id="KW-0560">Oxidoreductase</keyword>
<dbReference type="CDD" id="cd05374">
    <property type="entry name" value="17beta-HSD-like_SDR_c"/>
    <property type="match status" value="1"/>
</dbReference>
<dbReference type="Gene3D" id="3.40.50.720">
    <property type="entry name" value="NAD(P)-binding Rossmann-like Domain"/>
    <property type="match status" value="1"/>
</dbReference>
<evidence type="ECO:0000256" key="2">
    <source>
        <dbReference type="ARBA" id="ARBA00023002"/>
    </source>
</evidence>
<dbReference type="AlphaFoldDB" id="A0A553HST4"/>
<dbReference type="EMBL" id="VFLP01000049">
    <property type="protein sequence ID" value="TRX91019.1"/>
    <property type="molecule type" value="Genomic_DNA"/>
</dbReference>
<dbReference type="GO" id="GO:0016491">
    <property type="term" value="F:oxidoreductase activity"/>
    <property type="evidence" value="ECO:0007669"/>
    <property type="project" value="UniProtKB-KW"/>
</dbReference>
<comment type="similarity">
    <text evidence="1 3">Belongs to the short-chain dehydrogenases/reductases (SDR) family.</text>
</comment>
<organism evidence="4 5">
    <name type="scientific">Xylaria flabelliformis</name>
    <dbReference type="NCBI Taxonomy" id="2512241"/>
    <lineage>
        <taxon>Eukaryota</taxon>
        <taxon>Fungi</taxon>
        <taxon>Dikarya</taxon>
        <taxon>Ascomycota</taxon>
        <taxon>Pezizomycotina</taxon>
        <taxon>Sordariomycetes</taxon>
        <taxon>Xylariomycetidae</taxon>
        <taxon>Xylariales</taxon>
        <taxon>Xylariaceae</taxon>
        <taxon>Xylaria</taxon>
    </lineage>
</organism>
<evidence type="ECO:0000313" key="4">
    <source>
        <dbReference type="EMBL" id="TRX91019.1"/>
    </source>
</evidence>
<evidence type="ECO:0000256" key="1">
    <source>
        <dbReference type="ARBA" id="ARBA00006484"/>
    </source>
</evidence>
<reference evidence="5" key="1">
    <citation type="submission" date="2019-06" db="EMBL/GenBank/DDBJ databases">
        <title>Draft genome sequence of the griseofulvin-producing fungus Xylaria cubensis strain G536.</title>
        <authorList>
            <person name="Mead M.E."/>
            <person name="Raja H.A."/>
            <person name="Steenwyk J.L."/>
            <person name="Knowles S.L."/>
            <person name="Oberlies N.H."/>
            <person name="Rokas A."/>
        </authorList>
    </citation>
    <scope>NUCLEOTIDE SEQUENCE [LARGE SCALE GENOMIC DNA]</scope>
    <source>
        <strain evidence="5">G536</strain>
    </source>
</reference>
<accession>A0A553HST4</accession>
<evidence type="ECO:0000313" key="5">
    <source>
        <dbReference type="Proteomes" id="UP000319160"/>
    </source>
</evidence>
<proteinExistence type="inferred from homology"/>
<name>A0A553HST4_9PEZI</name>
<dbReference type="InterPro" id="IPR036291">
    <property type="entry name" value="NAD(P)-bd_dom_sf"/>
</dbReference>